<evidence type="ECO:0000259" key="2">
    <source>
        <dbReference type="PROSITE" id="PS50086"/>
    </source>
</evidence>
<dbReference type="InterPro" id="IPR035969">
    <property type="entry name" value="Rab-GAP_TBC_sf"/>
</dbReference>
<dbReference type="Gene3D" id="1.10.8.270">
    <property type="entry name" value="putative rabgap domain of human tbc1 domain family member 14 like domains"/>
    <property type="match status" value="1"/>
</dbReference>
<dbReference type="FunFam" id="1.10.8.270:FF:000034">
    <property type="entry name" value="TBC (Tre-2/Bub2/Cdc16) domain family"/>
    <property type="match status" value="1"/>
</dbReference>
<name>C5PBG8_COCP7</name>
<sequence>MIDNVVTAISVAPDSPPDLTGSKSSKSSSFHSSSRRSIPDGILSDISNFEDIGLDEDLDVPRIDHTHLGKDRLAARPSLRRVSSGGHATMRNITPRAPVRELTLPEKKKNNNDYPQLKAQINGALSAMQSLALPRRDVTGKRGGASGPSNQSLQPRSPSLSRPRTRSPSPNNNSVGPSRVVLPVRSHSRPPPTPNGSLRSSSKPRKSVQELEDEYHDSDDELPEDAALWNVPISPRPPHERPQESNSRSSSRSPGPRPIPLEHTVSSPSAVSLPPSTSPPPRQQQQQQQRGRHRLPRSSSMGHLRGQGGRLPRANTWNVVLSDLSEEAKVLTEALEFHADEAAREHEERIQGGKSAKSSFEKPKRESGGMIELPPLQRPNIMIDPLPISKEKEKVLSRTRPSWLPPKDQKEERRHLKEYKKMMALSREAEKRKAAQAASAQCKRDDTRKMLQHIWDEHVFPNWDRAIKEPRTRELWWRGITPRSRGAAWQRAIGNGLALSEESFKKALERANQLRAKCEEDTSGVHNNMRGRFQAIRCDAAKAFPELRVFSKEGPLYDSLVQVLDAYSMYRSDVGYLYGMHTVAALLLLQLHTPAAAFQTLANALNRPVPLAFLTADPGATARAYSLASATLRLKFPRLSTHLCENLCLTDHQIWEPMFRTIFTNGLDLERLSRVWDCWVFEGDRVLFRAGVAVLGSLEAQLMSLAPSEEGQAAAAAILGWGSKSVGIGRRRSAPVSSTMPLAAAAMTGQNGQYWAVEVVGDEDVFMNIVKEAGR</sequence>
<dbReference type="GO" id="GO:0031267">
    <property type="term" value="F:small GTPase binding"/>
    <property type="evidence" value="ECO:0007669"/>
    <property type="project" value="TreeGrafter"/>
</dbReference>
<dbReference type="PANTHER" id="PTHR47219">
    <property type="entry name" value="RAB GTPASE-ACTIVATING PROTEIN 1-LIKE"/>
    <property type="match status" value="1"/>
</dbReference>
<accession>C5PBG8</accession>
<feature type="compositionally biased region" description="Acidic residues" evidence="1">
    <location>
        <begin position="210"/>
        <end position="224"/>
    </location>
</feature>
<dbReference type="InterPro" id="IPR053949">
    <property type="entry name" value="SBE2/SBE22_M"/>
</dbReference>
<feature type="compositionally biased region" description="Low complexity" evidence="1">
    <location>
        <begin position="22"/>
        <end position="36"/>
    </location>
</feature>
<dbReference type="PROSITE" id="PS50086">
    <property type="entry name" value="TBC_RABGAP"/>
    <property type="match status" value="1"/>
</dbReference>
<gene>
    <name evidence="3" type="ORF">CPC735_043960</name>
</gene>
<feature type="compositionally biased region" description="Low complexity" evidence="1">
    <location>
        <begin position="244"/>
        <end position="254"/>
    </location>
</feature>
<dbReference type="InterPro" id="IPR050302">
    <property type="entry name" value="Rab_GAP_TBC_domain"/>
</dbReference>
<dbReference type="InterPro" id="IPR000195">
    <property type="entry name" value="Rab-GAP-TBC_dom"/>
</dbReference>
<reference evidence="3 4" key="1">
    <citation type="journal article" date="2009" name="Genome Res.">
        <title>Comparative genomic analyses of the human fungal pathogens Coccidioides and their relatives.</title>
        <authorList>
            <person name="Sharpton T.J."/>
            <person name="Stajich J.E."/>
            <person name="Rounsley S.D."/>
            <person name="Gardner M.J."/>
            <person name="Wortman J.R."/>
            <person name="Jordar V.S."/>
            <person name="Maiti R."/>
            <person name="Kodira C.D."/>
            <person name="Neafsey D.E."/>
            <person name="Zeng Q."/>
            <person name="Hung C.-Y."/>
            <person name="McMahan C."/>
            <person name="Muszewska A."/>
            <person name="Grynberg M."/>
            <person name="Mandel M.A."/>
            <person name="Kellner E.M."/>
            <person name="Barker B.M."/>
            <person name="Galgiani J.N."/>
            <person name="Orbach M.J."/>
            <person name="Kirkland T.N."/>
            <person name="Cole G.T."/>
            <person name="Henn M.R."/>
            <person name="Birren B.W."/>
            <person name="Taylor J.W."/>
        </authorList>
    </citation>
    <scope>NUCLEOTIDE SEQUENCE [LARGE SCALE GENOMIC DNA]</scope>
    <source>
        <strain evidence="4">C735</strain>
    </source>
</reference>
<feature type="region of interest" description="Disordered" evidence="1">
    <location>
        <begin position="9"/>
        <end position="41"/>
    </location>
</feature>
<dbReference type="Proteomes" id="UP000009084">
    <property type="component" value="Unassembled WGS sequence"/>
</dbReference>
<feature type="region of interest" description="Disordered" evidence="1">
    <location>
        <begin position="69"/>
        <end position="91"/>
    </location>
</feature>
<dbReference type="Gene3D" id="1.10.10.750">
    <property type="entry name" value="Ypt/Rab-GAP domain of gyp1p, domain 1"/>
    <property type="match status" value="1"/>
</dbReference>
<feature type="region of interest" description="Disordered" evidence="1">
    <location>
        <begin position="137"/>
        <end position="311"/>
    </location>
</feature>
<dbReference type="Pfam" id="PF00566">
    <property type="entry name" value="RabGAP-TBC"/>
    <property type="match status" value="1"/>
</dbReference>
<dbReference type="AlphaFoldDB" id="C5PBG8"/>
<protein>
    <submittedName>
        <fullName evidence="3">TBC domain containing protein</fullName>
    </submittedName>
</protein>
<evidence type="ECO:0000313" key="4">
    <source>
        <dbReference type="Proteomes" id="UP000009084"/>
    </source>
</evidence>
<dbReference type="SUPFAM" id="SSF47923">
    <property type="entry name" value="Ypt/Rab-GAP domain of gyp1p"/>
    <property type="match status" value="2"/>
</dbReference>
<dbReference type="KEGG" id="cpw:9693580"/>
<evidence type="ECO:0000256" key="1">
    <source>
        <dbReference type="SAM" id="MobiDB-lite"/>
    </source>
</evidence>
<evidence type="ECO:0000313" key="3">
    <source>
        <dbReference type="EMBL" id="EER25952.1"/>
    </source>
</evidence>
<dbReference type="EMBL" id="ACFW01000035">
    <property type="protein sequence ID" value="EER25952.1"/>
    <property type="molecule type" value="Genomic_DNA"/>
</dbReference>
<dbReference type="FunFam" id="1.10.10.750:FF:000013">
    <property type="entry name" value="Similar to TBC domain protein"/>
    <property type="match status" value="1"/>
</dbReference>
<dbReference type="GO" id="GO:0005096">
    <property type="term" value="F:GTPase activator activity"/>
    <property type="evidence" value="ECO:0007669"/>
    <property type="project" value="TreeGrafter"/>
</dbReference>
<comment type="caution">
    <text evidence="3">The sequence shown here is derived from an EMBL/GenBank/DDBJ whole genome shotgun (WGS) entry which is preliminary data.</text>
</comment>
<feature type="compositionally biased region" description="Low complexity" evidence="1">
    <location>
        <begin position="266"/>
        <end position="275"/>
    </location>
</feature>
<dbReference type="SMART" id="SM00164">
    <property type="entry name" value="TBC"/>
    <property type="match status" value="1"/>
</dbReference>
<feature type="region of interest" description="Disordered" evidence="1">
    <location>
        <begin position="342"/>
        <end position="382"/>
    </location>
</feature>
<feature type="compositionally biased region" description="Basic and acidic residues" evidence="1">
    <location>
        <begin position="342"/>
        <end position="351"/>
    </location>
</feature>
<dbReference type="Gene3D" id="1.10.472.80">
    <property type="entry name" value="Ypt/Rab-GAP domain of gyp1p, domain 3"/>
    <property type="match status" value="1"/>
</dbReference>
<dbReference type="VEuPathDB" id="FungiDB:CPC735_043960"/>
<proteinExistence type="predicted"/>
<feature type="domain" description="Rab-GAP TBC" evidence="2">
    <location>
        <begin position="479"/>
        <end position="683"/>
    </location>
</feature>
<dbReference type="PANTHER" id="PTHR47219:SF15">
    <property type="entry name" value="TBC1 DOMAIN FAMILY MEMBER 12 ISOFORM X1"/>
    <property type="match status" value="1"/>
</dbReference>
<feature type="compositionally biased region" description="Low complexity" evidence="1">
    <location>
        <begin position="148"/>
        <end position="181"/>
    </location>
</feature>
<dbReference type="HOGENOM" id="CLU_009825_0_0_1"/>
<dbReference type="Pfam" id="PF22874">
    <property type="entry name" value="SBE2_M"/>
    <property type="match status" value="1"/>
</dbReference>
<dbReference type="OrthoDB" id="289721at2759"/>
<organism evidence="3 4">
    <name type="scientific">Coccidioides posadasii (strain C735)</name>
    <name type="common">Valley fever fungus</name>
    <dbReference type="NCBI Taxonomy" id="222929"/>
    <lineage>
        <taxon>Eukaryota</taxon>
        <taxon>Fungi</taxon>
        <taxon>Dikarya</taxon>
        <taxon>Ascomycota</taxon>
        <taxon>Pezizomycotina</taxon>
        <taxon>Eurotiomycetes</taxon>
        <taxon>Eurotiomycetidae</taxon>
        <taxon>Onygenales</taxon>
        <taxon>Onygenaceae</taxon>
        <taxon>Coccidioides</taxon>
    </lineage>
</organism>